<dbReference type="EMBL" id="QXJK01000013">
    <property type="protein sequence ID" value="RIX33686.1"/>
    <property type="molecule type" value="Genomic_DNA"/>
</dbReference>
<dbReference type="Proteomes" id="UP000285278">
    <property type="component" value="Unassembled WGS sequence"/>
</dbReference>
<sequence>MELVSKNVRGAVLTLSPYVSPFGACMSWVRYGFLHRDYSEPNELMHNPNLYDSFEIGSAHSRQFDWRDSEEASRGLRALTQFVRYAKCEDFDDEKSFRLLLEDLENACREDGFEFIENPPTISQSRGISISEMNLSEISTVSGIQRKVKKLNRALVQEKDNLEVISYSKDLMEAVAGAVLMELNFPQQQVRNMQVVERCSKALSELGVTNKNGVGKVAEGLTFLRKGLNKITEGVTEMRREDTDEGHGMPTERFVTDAQVNLAVSAALLWCNFLLDKYHEPNPPF</sequence>
<feature type="domain" description="Abortive infection protein-like C-terminal" evidence="1">
    <location>
        <begin position="201"/>
        <end position="276"/>
    </location>
</feature>
<keyword evidence="3" id="KW-1185">Reference proteome</keyword>
<organism evidence="2 3">
    <name type="scientific">Corynebacterium falsenii</name>
    <dbReference type="NCBI Taxonomy" id="108486"/>
    <lineage>
        <taxon>Bacteria</taxon>
        <taxon>Bacillati</taxon>
        <taxon>Actinomycetota</taxon>
        <taxon>Actinomycetes</taxon>
        <taxon>Mycobacteriales</taxon>
        <taxon>Corynebacteriaceae</taxon>
        <taxon>Corynebacterium</taxon>
    </lineage>
</organism>
<accession>A0A418Q577</accession>
<protein>
    <recommendedName>
        <fullName evidence="1">Abortive infection protein-like C-terminal domain-containing protein</fullName>
    </recommendedName>
</protein>
<dbReference type="AlphaFoldDB" id="A0A418Q577"/>
<dbReference type="OrthoDB" id="5139861at2"/>
<dbReference type="InterPro" id="IPR026001">
    <property type="entry name" value="Abi-like_C"/>
</dbReference>
<gene>
    <name evidence="2" type="ORF">D3M95_09885</name>
</gene>
<proteinExistence type="predicted"/>
<name>A0A418Q577_9CORY</name>
<comment type="caution">
    <text evidence="2">The sequence shown here is derived from an EMBL/GenBank/DDBJ whole genome shotgun (WGS) entry which is preliminary data.</text>
</comment>
<evidence type="ECO:0000259" key="1">
    <source>
        <dbReference type="Pfam" id="PF14355"/>
    </source>
</evidence>
<reference evidence="2 3" key="1">
    <citation type="submission" date="2018-09" db="EMBL/GenBank/DDBJ databases">
        <title>Optimization and identification of Corynebacterium falsenii FN1-14 from fish paste.</title>
        <authorList>
            <person name="Daroonpunt R."/>
            <person name="Tanasupawat S."/>
        </authorList>
    </citation>
    <scope>NUCLEOTIDE SEQUENCE [LARGE SCALE GENOMIC DNA]</scope>
    <source>
        <strain evidence="2 3">FN1-14</strain>
    </source>
</reference>
<dbReference type="RefSeq" id="WP_025403683.1">
    <property type="nucleotide sequence ID" value="NZ_CP083646.1"/>
</dbReference>
<evidence type="ECO:0000313" key="3">
    <source>
        <dbReference type="Proteomes" id="UP000285278"/>
    </source>
</evidence>
<dbReference type="Pfam" id="PF14355">
    <property type="entry name" value="Abi_C"/>
    <property type="match status" value="1"/>
</dbReference>
<evidence type="ECO:0000313" key="2">
    <source>
        <dbReference type="EMBL" id="RIX33686.1"/>
    </source>
</evidence>